<dbReference type="eggNOG" id="ENOG502SX2Z">
    <property type="taxonomic scope" value="Eukaryota"/>
</dbReference>
<dbReference type="HOGENOM" id="CLU_1619501_0_0_1"/>
<protein>
    <submittedName>
        <fullName evidence="1">Uncharacterized protein</fullName>
    </submittedName>
</protein>
<dbReference type="Proteomes" id="UP000006702">
    <property type="component" value="Unassembled WGS sequence"/>
</dbReference>
<dbReference type="RefSeq" id="XP_001266439.1">
    <property type="nucleotide sequence ID" value="XM_001266438.1"/>
</dbReference>
<gene>
    <name evidence="1" type="ORF">NFIA_041200</name>
</gene>
<dbReference type="KEGG" id="nfi:NFIA_041200"/>
<dbReference type="EMBL" id="DS027686">
    <property type="protein sequence ID" value="EAW24542.1"/>
    <property type="molecule type" value="Genomic_DNA"/>
</dbReference>
<sequence>MKSSAELSPIDQSLDVCLLESPVLLERQENNVTRLWESGIQYNERCFRLYFDYYLEQCRIAFQSGRGHLPIRTHQHIINIANRMQSGCTRSTVKDFIEENQWTGEQTSDEAIDASMNLAARLLLMLDVSEFPNAYSGQKKLLWSEGLLQEFVKETLTESIPPAP</sequence>
<accession>A1D0M2</accession>
<evidence type="ECO:0000313" key="2">
    <source>
        <dbReference type="Proteomes" id="UP000006702"/>
    </source>
</evidence>
<keyword evidence="2" id="KW-1185">Reference proteome</keyword>
<evidence type="ECO:0000313" key="1">
    <source>
        <dbReference type="EMBL" id="EAW24542.1"/>
    </source>
</evidence>
<proteinExistence type="predicted"/>
<dbReference type="GeneID" id="4592633"/>
<dbReference type="OrthoDB" id="5428890at2759"/>
<dbReference type="VEuPathDB" id="FungiDB:NFIA_041200"/>
<reference evidence="2" key="1">
    <citation type="journal article" date="2008" name="PLoS Genet.">
        <title>Genomic islands in the pathogenic filamentous fungus Aspergillus fumigatus.</title>
        <authorList>
            <person name="Fedorova N.D."/>
            <person name="Khaldi N."/>
            <person name="Joardar V.S."/>
            <person name="Maiti R."/>
            <person name="Amedeo P."/>
            <person name="Anderson M.J."/>
            <person name="Crabtree J."/>
            <person name="Silva J.C."/>
            <person name="Badger J.H."/>
            <person name="Albarraq A."/>
            <person name="Angiuoli S."/>
            <person name="Bussey H."/>
            <person name="Bowyer P."/>
            <person name="Cotty P.J."/>
            <person name="Dyer P.S."/>
            <person name="Egan A."/>
            <person name="Galens K."/>
            <person name="Fraser-Liggett C.M."/>
            <person name="Haas B.J."/>
            <person name="Inman J.M."/>
            <person name="Kent R."/>
            <person name="Lemieux S."/>
            <person name="Malavazi I."/>
            <person name="Orvis J."/>
            <person name="Roemer T."/>
            <person name="Ronning C.M."/>
            <person name="Sundaram J.P."/>
            <person name="Sutton G."/>
            <person name="Turner G."/>
            <person name="Venter J.C."/>
            <person name="White O.R."/>
            <person name="Whitty B.R."/>
            <person name="Youngman P."/>
            <person name="Wolfe K.H."/>
            <person name="Goldman G.H."/>
            <person name="Wortman J.R."/>
            <person name="Jiang B."/>
            <person name="Denning D.W."/>
            <person name="Nierman W.C."/>
        </authorList>
    </citation>
    <scope>NUCLEOTIDE SEQUENCE [LARGE SCALE GENOMIC DNA]</scope>
    <source>
        <strain evidence="2">ATCC 1020 / DSM 3700 / CBS 544.65 / FGSC A1164 / JCM 1740 / NRRL 181 / WB 181</strain>
    </source>
</reference>
<organism evidence="1 2">
    <name type="scientific">Neosartorya fischeri (strain ATCC 1020 / DSM 3700 / CBS 544.65 / FGSC A1164 / JCM 1740 / NRRL 181 / WB 181)</name>
    <name type="common">Aspergillus fischerianus</name>
    <dbReference type="NCBI Taxonomy" id="331117"/>
    <lineage>
        <taxon>Eukaryota</taxon>
        <taxon>Fungi</taxon>
        <taxon>Dikarya</taxon>
        <taxon>Ascomycota</taxon>
        <taxon>Pezizomycotina</taxon>
        <taxon>Eurotiomycetes</taxon>
        <taxon>Eurotiomycetidae</taxon>
        <taxon>Eurotiales</taxon>
        <taxon>Aspergillaceae</taxon>
        <taxon>Aspergillus</taxon>
        <taxon>Aspergillus subgen. Fumigati</taxon>
    </lineage>
</organism>
<name>A1D0M2_NEOFI</name>
<dbReference type="AlphaFoldDB" id="A1D0M2"/>